<dbReference type="SUPFAM" id="SSF158472">
    <property type="entry name" value="HAMP domain-like"/>
    <property type="match status" value="1"/>
</dbReference>
<gene>
    <name evidence="7" type="ORF">GGR23_000565</name>
</gene>
<feature type="transmembrane region" description="Helical" evidence="2">
    <location>
        <begin position="12"/>
        <end position="31"/>
    </location>
</feature>
<dbReference type="SMART" id="SM00091">
    <property type="entry name" value="PAS"/>
    <property type="match status" value="1"/>
</dbReference>
<dbReference type="CDD" id="cd00130">
    <property type="entry name" value="PAS"/>
    <property type="match status" value="1"/>
</dbReference>
<evidence type="ECO:0000259" key="6">
    <source>
        <dbReference type="PROSITE" id="PS50887"/>
    </source>
</evidence>
<feature type="coiled-coil region" evidence="1">
    <location>
        <begin position="201"/>
        <end position="228"/>
    </location>
</feature>
<dbReference type="PROSITE" id="PS50883">
    <property type="entry name" value="EAL"/>
    <property type="match status" value="1"/>
</dbReference>
<evidence type="ECO:0000313" key="7">
    <source>
        <dbReference type="EMBL" id="MBB4063404.1"/>
    </source>
</evidence>
<evidence type="ECO:0000256" key="2">
    <source>
        <dbReference type="SAM" id="Phobius"/>
    </source>
</evidence>
<reference evidence="7 8" key="1">
    <citation type="submission" date="2020-08" db="EMBL/GenBank/DDBJ databases">
        <title>Genomic Encyclopedia of Type Strains, Phase IV (KMG-IV): sequencing the most valuable type-strain genomes for metagenomic binning, comparative biology and taxonomic classification.</title>
        <authorList>
            <person name="Goeker M."/>
        </authorList>
    </citation>
    <scope>NUCLEOTIDE SEQUENCE [LARGE SCALE GENOMIC DNA]</scope>
    <source>
        <strain evidence="7 8">DSM 29853</strain>
    </source>
</reference>
<feature type="domain" description="HAMP" evidence="5">
    <location>
        <begin position="168"/>
        <end position="220"/>
    </location>
</feature>
<dbReference type="SUPFAM" id="SSF55785">
    <property type="entry name" value="PYP-like sensor domain (PAS domain)"/>
    <property type="match status" value="1"/>
</dbReference>
<proteinExistence type="predicted"/>
<feature type="domain" description="PAS" evidence="3">
    <location>
        <begin position="225"/>
        <end position="299"/>
    </location>
</feature>
<dbReference type="InterPro" id="IPR035919">
    <property type="entry name" value="EAL_sf"/>
</dbReference>
<dbReference type="Gene3D" id="6.10.340.10">
    <property type="match status" value="1"/>
</dbReference>
<accession>A0A7W6J252</accession>
<feature type="domain" description="EAL" evidence="4">
    <location>
        <begin position="524"/>
        <end position="782"/>
    </location>
</feature>
<sequence>MTHSVESRFLAILSGALLIFVAPLFVLFLFLSSARARTDIVNHASIVATSNAKALSQPLWDFDGVSVGQIAETIVSDPAIARVVIRDANQFQLTRTAKGFQGEQRLDSVSEAIYHDSPNGLQRIGQLTVYYPEVGLFSSLKPIELGFISIFAFAVMAVSAAAIIGNRIMIITPLMRLTAAVDATRKFGSRQRVNWDSRDEMGDLAARFNEMQSKLEQEERELRLAHRRATDIYNRTPAMLYSIDADDRITAVSDYWLVATGYSRAEVIDRYFASMVDPADLEAYHRRSDQGSEDVATKGVTVRFIKANGERMDVLIVETPPGAGDLRSSFSLSVMTDVSALKESEAHIRRQAVTDHLTGLTNRKGFEAALDEKIRQADETGQELACLFIDLDRFKWINDNLGHAAGDTVLCDVVSKMQPLLRPDDCVSRLGGDEFAILRMAPQAQHSAFQLAKGLTDMFDHPFDAGSMEARLSASIGIAFYPLHARSGAELLQMSDMAMYSRKRDGKNGAQVYDPSMTDKTRRRAEIEDFIEAGLANDWLDAYFQPLINLTTGQIVGFEALLRLIHPTRGVLPPAEIISVAEDTGSIIRIGNRMLDKAVAHFARMVKDQDLPDAYVAINFSSLQIEPGLPARLATVIERHGIRPDALVVEITEAVLMQDNPEVSQILGQIRKYGCRLALDDFGTGYSSLSYLNRFPVDIIKVDQSFIRALTAGGEVYDKSRMLVEGIATISHKMACTVIAEGIETQEQWRILLEMGVDCGQGYLFSRPLPAHELEALMQSDIVHTRNSGVI</sequence>
<dbReference type="SMART" id="SM00304">
    <property type="entry name" value="HAMP"/>
    <property type="match status" value="1"/>
</dbReference>
<dbReference type="Proteomes" id="UP000528286">
    <property type="component" value="Unassembled WGS sequence"/>
</dbReference>
<comment type="caution">
    <text evidence="7">The sequence shown here is derived from an EMBL/GenBank/DDBJ whole genome shotgun (WGS) entry which is preliminary data.</text>
</comment>
<keyword evidence="2" id="KW-1133">Transmembrane helix</keyword>
<protein>
    <submittedName>
        <fullName evidence="7">Diguanylate cyclase (GGDEF)-like protein/PAS domain S-box-containing protein</fullName>
    </submittedName>
</protein>
<dbReference type="RefSeq" id="WP_183364592.1">
    <property type="nucleotide sequence ID" value="NZ_JACIEZ010000001.1"/>
</dbReference>
<dbReference type="NCBIfam" id="TIGR00229">
    <property type="entry name" value="sensory_box"/>
    <property type="match status" value="1"/>
</dbReference>
<dbReference type="Gene3D" id="3.30.70.270">
    <property type="match status" value="1"/>
</dbReference>
<dbReference type="InterPro" id="IPR029787">
    <property type="entry name" value="Nucleotide_cyclase"/>
</dbReference>
<dbReference type="SUPFAM" id="SSF55073">
    <property type="entry name" value="Nucleotide cyclase"/>
    <property type="match status" value="1"/>
</dbReference>
<dbReference type="Pfam" id="PF00990">
    <property type="entry name" value="GGDEF"/>
    <property type="match status" value="1"/>
</dbReference>
<dbReference type="GO" id="GO:0016020">
    <property type="term" value="C:membrane"/>
    <property type="evidence" value="ECO:0007669"/>
    <property type="project" value="InterPro"/>
</dbReference>
<dbReference type="InterPro" id="IPR003660">
    <property type="entry name" value="HAMP_dom"/>
</dbReference>
<dbReference type="InterPro" id="IPR000014">
    <property type="entry name" value="PAS"/>
</dbReference>
<evidence type="ECO:0000259" key="3">
    <source>
        <dbReference type="PROSITE" id="PS50112"/>
    </source>
</evidence>
<keyword evidence="2" id="KW-0472">Membrane</keyword>
<dbReference type="PANTHER" id="PTHR44757">
    <property type="entry name" value="DIGUANYLATE CYCLASE DGCP"/>
    <property type="match status" value="1"/>
</dbReference>
<dbReference type="Pfam" id="PF00563">
    <property type="entry name" value="EAL"/>
    <property type="match status" value="1"/>
</dbReference>
<dbReference type="CDD" id="cd06225">
    <property type="entry name" value="HAMP"/>
    <property type="match status" value="1"/>
</dbReference>
<dbReference type="InterPro" id="IPR035965">
    <property type="entry name" value="PAS-like_dom_sf"/>
</dbReference>
<dbReference type="InterPro" id="IPR000160">
    <property type="entry name" value="GGDEF_dom"/>
</dbReference>
<feature type="domain" description="GGDEF" evidence="6">
    <location>
        <begin position="382"/>
        <end position="515"/>
    </location>
</feature>
<dbReference type="SMART" id="SM00267">
    <property type="entry name" value="GGDEF"/>
    <property type="match status" value="1"/>
</dbReference>
<dbReference type="NCBIfam" id="TIGR00254">
    <property type="entry name" value="GGDEF"/>
    <property type="match status" value="1"/>
</dbReference>
<keyword evidence="1" id="KW-0175">Coiled coil</keyword>
<keyword evidence="2" id="KW-0812">Transmembrane</keyword>
<dbReference type="SMART" id="SM00052">
    <property type="entry name" value="EAL"/>
    <property type="match status" value="1"/>
</dbReference>
<evidence type="ECO:0000259" key="4">
    <source>
        <dbReference type="PROSITE" id="PS50883"/>
    </source>
</evidence>
<dbReference type="InterPro" id="IPR043128">
    <property type="entry name" value="Rev_trsase/Diguanyl_cyclase"/>
</dbReference>
<name>A0A7W6J252_9HYPH</name>
<evidence type="ECO:0000256" key="1">
    <source>
        <dbReference type="SAM" id="Coils"/>
    </source>
</evidence>
<dbReference type="CDD" id="cd01948">
    <property type="entry name" value="EAL"/>
    <property type="match status" value="1"/>
</dbReference>
<dbReference type="InterPro" id="IPR001633">
    <property type="entry name" value="EAL_dom"/>
</dbReference>
<dbReference type="Pfam" id="PF13426">
    <property type="entry name" value="PAS_9"/>
    <property type="match status" value="1"/>
</dbReference>
<evidence type="ECO:0000313" key="8">
    <source>
        <dbReference type="Proteomes" id="UP000528286"/>
    </source>
</evidence>
<organism evidence="7 8">
    <name type="scientific">Gellertiella hungarica</name>
    <dbReference type="NCBI Taxonomy" id="1572859"/>
    <lineage>
        <taxon>Bacteria</taxon>
        <taxon>Pseudomonadati</taxon>
        <taxon>Pseudomonadota</taxon>
        <taxon>Alphaproteobacteria</taxon>
        <taxon>Hyphomicrobiales</taxon>
        <taxon>Rhizobiaceae</taxon>
        <taxon>Gellertiella</taxon>
    </lineage>
</organism>
<dbReference type="InterPro" id="IPR052155">
    <property type="entry name" value="Biofilm_reg_signaling"/>
</dbReference>
<dbReference type="PROSITE" id="PS50887">
    <property type="entry name" value="GGDEF"/>
    <property type="match status" value="1"/>
</dbReference>
<dbReference type="PROSITE" id="PS50112">
    <property type="entry name" value="PAS"/>
    <property type="match status" value="1"/>
</dbReference>
<feature type="transmembrane region" description="Helical" evidence="2">
    <location>
        <begin position="145"/>
        <end position="165"/>
    </location>
</feature>
<dbReference type="SUPFAM" id="SSF141868">
    <property type="entry name" value="EAL domain-like"/>
    <property type="match status" value="1"/>
</dbReference>
<keyword evidence="8" id="KW-1185">Reference proteome</keyword>
<dbReference type="PROSITE" id="PS50885">
    <property type="entry name" value="HAMP"/>
    <property type="match status" value="1"/>
</dbReference>
<dbReference type="AlphaFoldDB" id="A0A7W6J252"/>
<dbReference type="CDD" id="cd01949">
    <property type="entry name" value="GGDEF"/>
    <property type="match status" value="1"/>
</dbReference>
<dbReference type="GO" id="GO:0007165">
    <property type="term" value="P:signal transduction"/>
    <property type="evidence" value="ECO:0007669"/>
    <property type="project" value="InterPro"/>
</dbReference>
<dbReference type="PANTHER" id="PTHR44757:SF2">
    <property type="entry name" value="BIOFILM ARCHITECTURE MAINTENANCE PROTEIN MBAA"/>
    <property type="match status" value="1"/>
</dbReference>
<dbReference type="Gene3D" id="3.30.450.20">
    <property type="entry name" value="PAS domain"/>
    <property type="match status" value="1"/>
</dbReference>
<dbReference type="EMBL" id="JACIEZ010000001">
    <property type="protein sequence ID" value="MBB4063404.1"/>
    <property type="molecule type" value="Genomic_DNA"/>
</dbReference>
<dbReference type="Gene3D" id="3.20.20.450">
    <property type="entry name" value="EAL domain"/>
    <property type="match status" value="1"/>
</dbReference>
<evidence type="ECO:0000259" key="5">
    <source>
        <dbReference type="PROSITE" id="PS50885"/>
    </source>
</evidence>